<protein>
    <submittedName>
        <fullName evidence="1">Uncharacterized protein</fullName>
    </submittedName>
</protein>
<accession>A0A9N7VUB3</accession>
<organism evidence="1 2">
    <name type="scientific">Pleuronectes platessa</name>
    <name type="common">European plaice</name>
    <dbReference type="NCBI Taxonomy" id="8262"/>
    <lineage>
        <taxon>Eukaryota</taxon>
        <taxon>Metazoa</taxon>
        <taxon>Chordata</taxon>
        <taxon>Craniata</taxon>
        <taxon>Vertebrata</taxon>
        <taxon>Euteleostomi</taxon>
        <taxon>Actinopterygii</taxon>
        <taxon>Neopterygii</taxon>
        <taxon>Teleostei</taxon>
        <taxon>Neoteleostei</taxon>
        <taxon>Acanthomorphata</taxon>
        <taxon>Carangaria</taxon>
        <taxon>Pleuronectiformes</taxon>
        <taxon>Pleuronectoidei</taxon>
        <taxon>Pleuronectidae</taxon>
        <taxon>Pleuronectes</taxon>
    </lineage>
</organism>
<dbReference type="AlphaFoldDB" id="A0A9N7VUB3"/>
<dbReference type="Proteomes" id="UP001153269">
    <property type="component" value="Unassembled WGS sequence"/>
</dbReference>
<evidence type="ECO:0000313" key="2">
    <source>
        <dbReference type="Proteomes" id="UP001153269"/>
    </source>
</evidence>
<sequence>MYRGLYGNVVVLGSHGNGLHHTTSRCDAAAPPPPAPPPPGCECTVLLSLLRDVSARCTVLYPLLRDVRKLLGREACRRV</sequence>
<evidence type="ECO:0000313" key="1">
    <source>
        <dbReference type="EMBL" id="CAB1455378.1"/>
    </source>
</evidence>
<comment type="caution">
    <text evidence="1">The sequence shown here is derived from an EMBL/GenBank/DDBJ whole genome shotgun (WGS) entry which is preliminary data.</text>
</comment>
<reference evidence="1" key="1">
    <citation type="submission" date="2020-03" db="EMBL/GenBank/DDBJ databases">
        <authorList>
            <person name="Weist P."/>
        </authorList>
    </citation>
    <scope>NUCLEOTIDE SEQUENCE</scope>
</reference>
<dbReference type="EMBL" id="CADEAL010004252">
    <property type="protein sequence ID" value="CAB1455378.1"/>
    <property type="molecule type" value="Genomic_DNA"/>
</dbReference>
<name>A0A9N7VUB3_PLEPL</name>
<proteinExistence type="predicted"/>
<gene>
    <name evidence="1" type="ORF">PLEPLA_LOCUS43154</name>
</gene>
<keyword evidence="2" id="KW-1185">Reference proteome</keyword>